<dbReference type="AlphaFoldDB" id="A0A443I6Z0"/>
<evidence type="ECO:0000313" key="3">
    <source>
        <dbReference type="Proteomes" id="UP000283841"/>
    </source>
</evidence>
<accession>A0A443I6Z0</accession>
<evidence type="ECO:0000313" key="2">
    <source>
        <dbReference type="EMBL" id="RWQ99745.1"/>
    </source>
</evidence>
<dbReference type="InterPro" id="IPR022198">
    <property type="entry name" value="DUF3723"/>
</dbReference>
<proteinExistence type="predicted"/>
<dbReference type="Pfam" id="PF12520">
    <property type="entry name" value="DUF3723"/>
    <property type="match status" value="1"/>
</dbReference>
<sequence>MLNIVITLYLHKLLLLILQLCNRHRLVPLLSLLSIRWSNNPTATECLEERRYLYLQCVYCPDQSSATYPTLFAMTKHMLFSFFGREPFYGILLSQATAGNTVECDY</sequence>
<keyword evidence="3" id="KW-1185">Reference proteome</keyword>
<protein>
    <recommendedName>
        <fullName evidence="4">Secreted protein</fullName>
    </recommendedName>
</protein>
<gene>
    <name evidence="2" type="ORF">C8Q69DRAFT_34550</name>
</gene>
<evidence type="ECO:0008006" key="4">
    <source>
        <dbReference type="Google" id="ProtNLM"/>
    </source>
</evidence>
<dbReference type="RefSeq" id="XP_028489390.1">
    <property type="nucleotide sequence ID" value="XM_028627558.1"/>
</dbReference>
<dbReference type="STRING" id="264951.A0A443I6Z0"/>
<comment type="caution">
    <text evidence="2">The sequence shown here is derived from an EMBL/GenBank/DDBJ whole genome shotgun (WGS) entry which is preliminary data.</text>
</comment>
<dbReference type="Proteomes" id="UP000283841">
    <property type="component" value="Unassembled WGS sequence"/>
</dbReference>
<name>A0A443I6Z0_BYSSP</name>
<dbReference type="VEuPathDB" id="FungiDB:C8Q69DRAFT_34550"/>
<feature type="signal peptide" evidence="1">
    <location>
        <begin position="1"/>
        <end position="23"/>
    </location>
</feature>
<keyword evidence="1" id="KW-0732">Signal</keyword>
<organism evidence="2 3">
    <name type="scientific">Byssochlamys spectabilis</name>
    <name type="common">Paecilomyces variotii</name>
    <dbReference type="NCBI Taxonomy" id="264951"/>
    <lineage>
        <taxon>Eukaryota</taxon>
        <taxon>Fungi</taxon>
        <taxon>Dikarya</taxon>
        <taxon>Ascomycota</taxon>
        <taxon>Pezizomycotina</taxon>
        <taxon>Eurotiomycetes</taxon>
        <taxon>Eurotiomycetidae</taxon>
        <taxon>Eurotiales</taxon>
        <taxon>Thermoascaceae</taxon>
        <taxon>Paecilomyces</taxon>
    </lineage>
</organism>
<dbReference type="EMBL" id="RCNU01000001">
    <property type="protein sequence ID" value="RWQ99745.1"/>
    <property type="molecule type" value="Genomic_DNA"/>
</dbReference>
<reference evidence="2 3" key="1">
    <citation type="journal article" date="2018" name="Front. Microbiol.">
        <title>Genomic and genetic insights into a cosmopolitan fungus, Paecilomyces variotii (Eurotiales).</title>
        <authorList>
            <person name="Urquhart A.S."/>
            <person name="Mondo S.J."/>
            <person name="Makela M.R."/>
            <person name="Hane J.K."/>
            <person name="Wiebenga A."/>
            <person name="He G."/>
            <person name="Mihaltcheva S."/>
            <person name="Pangilinan J."/>
            <person name="Lipzen A."/>
            <person name="Barry K."/>
            <person name="de Vries R.P."/>
            <person name="Grigoriev I.V."/>
            <person name="Idnurm A."/>
        </authorList>
    </citation>
    <scope>NUCLEOTIDE SEQUENCE [LARGE SCALE GENOMIC DNA]</scope>
    <source>
        <strain evidence="2 3">CBS 101075</strain>
    </source>
</reference>
<feature type="chain" id="PRO_5018980773" description="Secreted protein" evidence="1">
    <location>
        <begin position="24"/>
        <end position="106"/>
    </location>
</feature>
<evidence type="ECO:0000256" key="1">
    <source>
        <dbReference type="SAM" id="SignalP"/>
    </source>
</evidence>
<dbReference type="GeneID" id="39596835"/>